<keyword evidence="2" id="KW-0812">Transmembrane</keyword>
<accession>A0ABU0RQ51</accession>
<keyword evidence="2" id="KW-1133">Transmembrane helix</keyword>
<evidence type="ECO:0000313" key="4">
    <source>
        <dbReference type="Proteomes" id="UP001223072"/>
    </source>
</evidence>
<keyword evidence="4" id="KW-1185">Reference proteome</keyword>
<feature type="transmembrane region" description="Helical" evidence="2">
    <location>
        <begin position="216"/>
        <end position="244"/>
    </location>
</feature>
<evidence type="ECO:0000256" key="1">
    <source>
        <dbReference type="SAM" id="MobiDB-lite"/>
    </source>
</evidence>
<proteinExistence type="predicted"/>
<protein>
    <submittedName>
        <fullName evidence="3">Uncharacterized protein</fullName>
    </submittedName>
</protein>
<organism evidence="3 4">
    <name type="scientific">Streptomyces turgidiscabies</name>
    <dbReference type="NCBI Taxonomy" id="85558"/>
    <lineage>
        <taxon>Bacteria</taxon>
        <taxon>Bacillati</taxon>
        <taxon>Actinomycetota</taxon>
        <taxon>Actinomycetes</taxon>
        <taxon>Kitasatosporales</taxon>
        <taxon>Streptomycetaceae</taxon>
        <taxon>Streptomyces</taxon>
    </lineage>
</organism>
<sequence length="431" mass="46808">MARPADWAPLAETDPVPGDPDGIRREVTHMKRIAEKLRTQAAAMQAIAECDGLKGEYADKLGDNARGLGRRLDLAEDRYRKVKGHLNGWADDMEDAQKRAGHALDDAKDAQRIIDQHKPDGASKRSDKGTDKETGKDKPDEDPAVKRAREDLEAARTKLQSAVTFYGERADHYAGKIRSSIDDDMEDSWWNDFKAWVGDADWLGTLAEVLSNVTTLLTFAAIFFPALGVLAGILTGIVFGIHLIMALTGNGSWFDVITDIAAFKMAKNGVKAAKAVKALQKEGRGISKGLAEQQAKRVARMNRAAGGRGGSGRLGRLRRTADNQQGRAAGVKTRDEAMPVATRKETYKALGDKRMAEQVKDVERMSGRYPDSLRLSEIASEAARQKGVSQAYWGTRTALDLGGRAGDAWSPTYVNGKGDMTAPAAGVGSQW</sequence>
<name>A0ABU0RQ51_9ACTN</name>
<feature type="region of interest" description="Disordered" evidence="1">
    <location>
        <begin position="1"/>
        <end position="23"/>
    </location>
</feature>
<comment type="caution">
    <text evidence="3">The sequence shown here is derived from an EMBL/GenBank/DDBJ whole genome shotgun (WGS) entry which is preliminary data.</text>
</comment>
<evidence type="ECO:0000256" key="2">
    <source>
        <dbReference type="SAM" id="Phobius"/>
    </source>
</evidence>
<evidence type="ECO:0000313" key="3">
    <source>
        <dbReference type="EMBL" id="MDQ0934100.1"/>
    </source>
</evidence>
<dbReference type="EMBL" id="JAUSZS010000004">
    <property type="protein sequence ID" value="MDQ0934100.1"/>
    <property type="molecule type" value="Genomic_DNA"/>
</dbReference>
<feature type="region of interest" description="Disordered" evidence="1">
    <location>
        <begin position="114"/>
        <end position="145"/>
    </location>
</feature>
<reference evidence="3 4" key="1">
    <citation type="submission" date="2023-07" db="EMBL/GenBank/DDBJ databases">
        <title>Comparative genomics of wheat-associated soil bacteria to identify genetic determinants of phenazine resistance.</title>
        <authorList>
            <person name="Mouncey N."/>
        </authorList>
    </citation>
    <scope>NUCLEOTIDE SEQUENCE [LARGE SCALE GENOMIC DNA]</scope>
    <source>
        <strain evidence="3 4">W2I16</strain>
    </source>
</reference>
<feature type="region of interest" description="Disordered" evidence="1">
    <location>
        <begin position="300"/>
        <end position="337"/>
    </location>
</feature>
<dbReference type="Proteomes" id="UP001223072">
    <property type="component" value="Unassembled WGS sequence"/>
</dbReference>
<gene>
    <name evidence="3" type="ORF">QFZ49_004040</name>
</gene>
<keyword evidence="2" id="KW-0472">Membrane</keyword>